<reference evidence="8 9" key="1">
    <citation type="journal article" date="2024" name="G3 (Bethesda)">
        <title>Genome assembly of Hibiscus sabdariffa L. provides insights into metabolisms of medicinal natural products.</title>
        <authorList>
            <person name="Kim T."/>
        </authorList>
    </citation>
    <scope>NUCLEOTIDE SEQUENCE [LARGE SCALE GENOMIC DNA]</scope>
    <source>
        <strain evidence="8">TK-2024</strain>
        <tissue evidence="8">Old leaves</tissue>
    </source>
</reference>
<dbReference type="CDD" id="cd04657">
    <property type="entry name" value="Piwi_ago-like"/>
    <property type="match status" value="1"/>
</dbReference>
<evidence type="ECO:0000259" key="7">
    <source>
        <dbReference type="PROSITE" id="PS50822"/>
    </source>
</evidence>
<keyword evidence="9" id="KW-1185">Reference proteome</keyword>
<evidence type="ECO:0000259" key="6">
    <source>
        <dbReference type="PROSITE" id="PS50821"/>
    </source>
</evidence>
<dbReference type="SUPFAM" id="SSF101690">
    <property type="entry name" value="PAZ domain"/>
    <property type="match status" value="1"/>
</dbReference>
<evidence type="ECO:0000256" key="2">
    <source>
        <dbReference type="ARBA" id="ARBA00022491"/>
    </source>
</evidence>
<protein>
    <recommendedName>
        <fullName evidence="10">Protein argonaute 2-like</fullName>
    </recommendedName>
</protein>
<feature type="region of interest" description="Disordered" evidence="5">
    <location>
        <begin position="1"/>
        <end position="114"/>
    </location>
</feature>
<proteinExistence type="inferred from homology"/>
<dbReference type="Proteomes" id="UP001472677">
    <property type="component" value="Unassembled WGS sequence"/>
</dbReference>
<feature type="domain" description="Piwi" evidence="7">
    <location>
        <begin position="667"/>
        <end position="957"/>
    </location>
</feature>
<feature type="compositionally biased region" description="Gly residues" evidence="5">
    <location>
        <begin position="1"/>
        <end position="11"/>
    </location>
</feature>
<dbReference type="PANTHER" id="PTHR22891">
    <property type="entry name" value="EUKARYOTIC TRANSLATION INITIATION FACTOR 2C"/>
    <property type="match status" value="1"/>
</dbReference>
<name>A0ABR2CWE3_9ROSI</name>
<dbReference type="CDD" id="cd02846">
    <property type="entry name" value="PAZ_argonaute_like"/>
    <property type="match status" value="1"/>
</dbReference>
<evidence type="ECO:0008006" key="10">
    <source>
        <dbReference type="Google" id="ProtNLM"/>
    </source>
</evidence>
<comment type="similarity">
    <text evidence="1">Belongs to the argonaute family. Ago subfamily.</text>
</comment>
<dbReference type="Gene3D" id="2.170.260.10">
    <property type="entry name" value="paz domain"/>
    <property type="match status" value="1"/>
</dbReference>
<feature type="region of interest" description="Disordered" evidence="5">
    <location>
        <begin position="973"/>
        <end position="994"/>
    </location>
</feature>
<dbReference type="Gene3D" id="3.30.420.10">
    <property type="entry name" value="Ribonuclease H-like superfamily/Ribonuclease H"/>
    <property type="match status" value="1"/>
</dbReference>
<dbReference type="Pfam" id="PF16486">
    <property type="entry name" value="ArgoN"/>
    <property type="match status" value="1"/>
</dbReference>
<dbReference type="Pfam" id="PF02170">
    <property type="entry name" value="PAZ"/>
    <property type="match status" value="1"/>
</dbReference>
<dbReference type="SUPFAM" id="SSF53098">
    <property type="entry name" value="Ribonuclease H-like"/>
    <property type="match status" value="1"/>
</dbReference>
<organism evidence="8 9">
    <name type="scientific">Hibiscus sabdariffa</name>
    <name type="common">roselle</name>
    <dbReference type="NCBI Taxonomy" id="183260"/>
    <lineage>
        <taxon>Eukaryota</taxon>
        <taxon>Viridiplantae</taxon>
        <taxon>Streptophyta</taxon>
        <taxon>Embryophyta</taxon>
        <taxon>Tracheophyta</taxon>
        <taxon>Spermatophyta</taxon>
        <taxon>Magnoliopsida</taxon>
        <taxon>eudicotyledons</taxon>
        <taxon>Gunneridae</taxon>
        <taxon>Pentapetalae</taxon>
        <taxon>rosids</taxon>
        <taxon>malvids</taxon>
        <taxon>Malvales</taxon>
        <taxon>Malvaceae</taxon>
        <taxon>Malvoideae</taxon>
        <taxon>Hibiscus</taxon>
    </lineage>
</organism>
<evidence type="ECO:0000313" key="9">
    <source>
        <dbReference type="Proteomes" id="UP001472677"/>
    </source>
</evidence>
<feature type="domain" description="PAZ" evidence="6">
    <location>
        <begin position="374"/>
        <end position="482"/>
    </location>
</feature>
<dbReference type="Gene3D" id="3.40.50.2300">
    <property type="match status" value="1"/>
</dbReference>
<dbReference type="InterPro" id="IPR003165">
    <property type="entry name" value="Piwi"/>
</dbReference>
<evidence type="ECO:0000313" key="8">
    <source>
        <dbReference type="EMBL" id="KAK8524674.1"/>
    </source>
</evidence>
<feature type="compositionally biased region" description="Basic and acidic residues" evidence="5">
    <location>
        <begin position="60"/>
        <end position="69"/>
    </location>
</feature>
<dbReference type="PROSITE" id="PS50822">
    <property type="entry name" value="PIWI"/>
    <property type="match status" value="1"/>
</dbReference>
<keyword evidence="4" id="KW-0687">Ribonucleoprotein</keyword>
<dbReference type="EMBL" id="JBBPBM010000041">
    <property type="protein sequence ID" value="KAK8524674.1"/>
    <property type="molecule type" value="Genomic_DNA"/>
</dbReference>
<dbReference type="InterPro" id="IPR032474">
    <property type="entry name" value="Argonaute_N"/>
</dbReference>
<dbReference type="PROSITE" id="PS50821">
    <property type="entry name" value="PAZ"/>
    <property type="match status" value="1"/>
</dbReference>
<sequence>MDSGGFWGRGSGGDRDRDRDGGGGRRGGGGGRGRDAWHQQGRGRGRDAWHQQGRGRGMGRGRDAWHHQQEQQGRGSNQGRGRGQVVPNPSAVQQGHVPTESSRGDWRSCGGRGPGVGPSFPRVVSAQMHRSSSTSSPAGHVPGAVVPAMESLTISKSTPPLSSSSTEIILPMKRPDNGGTNAFKKLSLLVNHFVVKFDPEKIIWHYDVDVKPMLAPSDRHPVKISKSNLYLIRRQMFKVDPEQFPFDMTVYDGEKSIFSVVELPTGEFKVQLFESSYLVTLKLVNELRLSQLNDYIGGKVPSVPRDILQAMDLALKENPKRCMLSLTHSSHHRGDDLGGGIIASRESKYSLKQTSQGLALCLDYSVMPFCKPLPVIEYLEKQIDGFDINSFGNFKEKVEQSLKGLEVYKSHLNTNRRHKIAGLTPNGARDISFSIEDQQTGLVDYFKRKYDKDIKYQGIPCLELGKKNGSHVVPIEFCVVAEGQRYPKELLDRDATKKLKNLSLPSPTVRQNIICDMVKDANGPCGGQVVQNFGMEASKDMTRVEGRVLISPQLFAGAPRGKKIKINVNEKCHWNLVGDRCLVEGIKIDRWAILDFTCYGPYKQRLRPDFFVPRFIERCNNLGIDIGDPLHYQDARMNILYSEDGLRKMLEDIQRQSNEKGGGHLQLLLCVMAEQHPGYGCLKFVSETKVGIMTQCCLSAGANQAKDQYLANLALKINAKLGGHNVEIVEPLLRFKGEGDVMFIGADVNHPGKNSTSPSIAAVVASMSLPAANRYAARICPQDHRSEKIQDFSNMCLELVESYYKLNKRMPGKIVMFRDGVSETQFDMVLNEELADVKRAFQAMNYFPTVTLIVAQKRHHTRFFPMHKQDGGSSGNVPPGTVIDSTVVDPSGFHFHLFSQYGMIGTSKSTQYHVLWDEHGFSSDHIQQLIHSMCFTSARCTKSVSLIPPVKYADLTAYRGWLYQQVLDRQSQVSSRSSSSSAPAPPSQPSAAAFDKSSYRVHPDLQHSMFFI</sequence>
<keyword evidence="3" id="KW-0943">RNA-mediated gene silencing</keyword>
<gene>
    <name evidence="8" type="ORF">V6N12_029532</name>
</gene>
<evidence type="ECO:0000256" key="4">
    <source>
        <dbReference type="ARBA" id="ARBA00023274"/>
    </source>
</evidence>
<evidence type="ECO:0000256" key="1">
    <source>
        <dbReference type="ARBA" id="ARBA00008201"/>
    </source>
</evidence>
<dbReference type="InterPro" id="IPR036397">
    <property type="entry name" value="RNaseH_sf"/>
</dbReference>
<dbReference type="InterPro" id="IPR045246">
    <property type="entry name" value="Piwi_ago-like"/>
</dbReference>
<evidence type="ECO:0000256" key="5">
    <source>
        <dbReference type="SAM" id="MobiDB-lite"/>
    </source>
</evidence>
<feature type="compositionally biased region" description="Low complexity" evidence="5">
    <location>
        <begin position="973"/>
        <end position="982"/>
    </location>
</feature>
<evidence type="ECO:0000256" key="3">
    <source>
        <dbReference type="ARBA" id="ARBA00023158"/>
    </source>
</evidence>
<dbReference type="SMART" id="SM00949">
    <property type="entry name" value="PAZ"/>
    <property type="match status" value="1"/>
</dbReference>
<keyword evidence="2" id="KW-0678">Repressor</keyword>
<dbReference type="InterPro" id="IPR036085">
    <property type="entry name" value="PAZ_dom_sf"/>
</dbReference>
<dbReference type="Pfam" id="PF02171">
    <property type="entry name" value="Piwi"/>
    <property type="match status" value="1"/>
</dbReference>
<accession>A0ABR2CWE3</accession>
<dbReference type="SMART" id="SM00950">
    <property type="entry name" value="Piwi"/>
    <property type="match status" value="1"/>
</dbReference>
<comment type="caution">
    <text evidence="8">The sequence shown here is derived from an EMBL/GenBank/DDBJ whole genome shotgun (WGS) entry which is preliminary data.</text>
</comment>
<dbReference type="InterPro" id="IPR003100">
    <property type="entry name" value="PAZ_dom"/>
</dbReference>
<dbReference type="InterPro" id="IPR012337">
    <property type="entry name" value="RNaseH-like_sf"/>
</dbReference>
<feature type="compositionally biased region" description="Basic and acidic residues" evidence="5">
    <location>
        <begin position="12"/>
        <end position="23"/>
    </location>
</feature>